<protein>
    <submittedName>
        <fullName evidence="1">Uncharacterized protein</fullName>
    </submittedName>
</protein>
<evidence type="ECO:0000313" key="1">
    <source>
        <dbReference type="EMBL" id="CAE0823579.1"/>
    </source>
</evidence>
<dbReference type="AlphaFoldDB" id="A0A7S4G2Y6"/>
<reference evidence="1" key="1">
    <citation type="submission" date="2021-01" db="EMBL/GenBank/DDBJ databases">
        <authorList>
            <person name="Corre E."/>
            <person name="Pelletier E."/>
            <person name="Niang G."/>
            <person name="Scheremetjew M."/>
            <person name="Finn R."/>
            <person name="Kale V."/>
            <person name="Holt S."/>
            <person name="Cochrane G."/>
            <person name="Meng A."/>
            <person name="Brown T."/>
            <person name="Cohen L."/>
        </authorList>
    </citation>
    <scope>NUCLEOTIDE SEQUENCE</scope>
    <source>
        <strain evidence="1">CCMP1594</strain>
    </source>
</reference>
<gene>
    <name evidence="1" type="ORF">EGYM00163_LOCUS34782</name>
</gene>
<name>A0A7S4G2Y6_9EUGL</name>
<proteinExistence type="predicted"/>
<dbReference type="EMBL" id="HBJA01100869">
    <property type="protein sequence ID" value="CAE0823579.1"/>
    <property type="molecule type" value="Transcribed_RNA"/>
</dbReference>
<organism evidence="1">
    <name type="scientific">Eutreptiella gymnastica</name>
    <dbReference type="NCBI Taxonomy" id="73025"/>
    <lineage>
        <taxon>Eukaryota</taxon>
        <taxon>Discoba</taxon>
        <taxon>Euglenozoa</taxon>
        <taxon>Euglenida</taxon>
        <taxon>Spirocuta</taxon>
        <taxon>Euglenophyceae</taxon>
        <taxon>Eutreptiales</taxon>
        <taxon>Eutreptiaceae</taxon>
        <taxon>Eutreptiella</taxon>
    </lineage>
</organism>
<sequence>MIRILSAKDTQIDLNSCATFAQQPARCTCDARHRPILFDLFVKRGRVLTQVLWPMGLPLGTTWGEGKNQGVSGVLAAKIARGVYTPRVLLPPEEARLMHKLGKEEGVLTLWQPHRS</sequence>
<accession>A0A7S4G2Y6</accession>